<reference evidence="6" key="1">
    <citation type="journal article" date="2019" name="Int. J. Syst. Evol. Microbiol.">
        <title>The Global Catalogue of Microorganisms (GCM) 10K type strain sequencing project: providing services to taxonomists for standard genome sequencing and annotation.</title>
        <authorList>
            <consortium name="The Broad Institute Genomics Platform"/>
            <consortium name="The Broad Institute Genome Sequencing Center for Infectious Disease"/>
            <person name="Wu L."/>
            <person name="Ma J."/>
        </authorList>
    </citation>
    <scope>NUCLEOTIDE SEQUENCE [LARGE SCALE GENOMIC DNA]</scope>
    <source>
        <strain evidence="6">JCM 17137</strain>
    </source>
</reference>
<dbReference type="RefSeq" id="WP_344975477.1">
    <property type="nucleotide sequence ID" value="NZ_BAABDD010000030.1"/>
</dbReference>
<protein>
    <recommendedName>
        <fullName evidence="4">CBS domain-containing protein</fullName>
    </recommendedName>
</protein>
<dbReference type="SMART" id="SM00116">
    <property type="entry name" value="CBS"/>
    <property type="match status" value="2"/>
</dbReference>
<feature type="compositionally biased region" description="Low complexity" evidence="3">
    <location>
        <begin position="191"/>
        <end position="207"/>
    </location>
</feature>
<evidence type="ECO:0000259" key="4">
    <source>
        <dbReference type="PROSITE" id="PS51371"/>
    </source>
</evidence>
<keyword evidence="1 2" id="KW-0129">CBS domain</keyword>
<feature type="domain" description="CBS" evidence="4">
    <location>
        <begin position="84"/>
        <end position="139"/>
    </location>
</feature>
<evidence type="ECO:0000256" key="3">
    <source>
        <dbReference type="SAM" id="MobiDB-lite"/>
    </source>
</evidence>
<evidence type="ECO:0000313" key="5">
    <source>
        <dbReference type="EMBL" id="GAA3760343.1"/>
    </source>
</evidence>
<dbReference type="PROSITE" id="PS51371">
    <property type="entry name" value="CBS"/>
    <property type="match status" value="2"/>
</dbReference>
<dbReference type="InterPro" id="IPR000644">
    <property type="entry name" value="CBS_dom"/>
</dbReference>
<dbReference type="Pfam" id="PF00571">
    <property type="entry name" value="CBS"/>
    <property type="match status" value="2"/>
</dbReference>
<dbReference type="InterPro" id="IPR046342">
    <property type="entry name" value="CBS_dom_sf"/>
</dbReference>
<dbReference type="PANTHER" id="PTHR43080">
    <property type="entry name" value="CBS DOMAIN-CONTAINING PROTEIN CBSX3, MITOCHONDRIAL"/>
    <property type="match status" value="1"/>
</dbReference>
<dbReference type="Proteomes" id="UP001500908">
    <property type="component" value="Unassembled WGS sequence"/>
</dbReference>
<dbReference type="Gene3D" id="3.10.580.10">
    <property type="entry name" value="CBS-domain"/>
    <property type="match status" value="1"/>
</dbReference>
<evidence type="ECO:0000313" key="6">
    <source>
        <dbReference type="Proteomes" id="UP001500908"/>
    </source>
</evidence>
<feature type="domain" description="CBS" evidence="4">
    <location>
        <begin position="7"/>
        <end position="63"/>
    </location>
</feature>
<evidence type="ECO:0000256" key="1">
    <source>
        <dbReference type="ARBA" id="ARBA00023122"/>
    </source>
</evidence>
<dbReference type="InterPro" id="IPR051257">
    <property type="entry name" value="Diverse_CBS-Domain"/>
</dbReference>
<dbReference type="SUPFAM" id="SSF54631">
    <property type="entry name" value="CBS-domain pair"/>
    <property type="match status" value="1"/>
</dbReference>
<dbReference type="PANTHER" id="PTHR43080:SF2">
    <property type="entry name" value="CBS DOMAIN-CONTAINING PROTEIN"/>
    <property type="match status" value="1"/>
</dbReference>
<feature type="region of interest" description="Disordered" evidence="3">
    <location>
        <begin position="186"/>
        <end position="218"/>
    </location>
</feature>
<comment type="caution">
    <text evidence="5">The sequence shown here is derived from an EMBL/GenBank/DDBJ whole genome shotgun (WGS) entry which is preliminary data.</text>
</comment>
<dbReference type="EMBL" id="BAABDD010000030">
    <property type="protein sequence ID" value="GAA3760343.1"/>
    <property type="molecule type" value="Genomic_DNA"/>
</dbReference>
<accession>A0ABP7GBW5</accession>
<sequence length="218" mass="23284">MLVREMMAPSRTLLAKDTPLREAARLLAECECEAAPVVDDSGVLAGIVTEIDLLRDRFEPKPTGYARCVPGASGTHPHTVCEVMTRAVVTASEGDDADELAHRMIETRLRCVPVLRGGTIAGVVRRRDVLAAYLRPDAEIHEELLAAIARRVPTHEEMTVTVDDGVVTVTGPAPAGTGRVVAALGARSPGSVAPRSPWRPWRRAPVPTTSPGSGREFG</sequence>
<organism evidence="5 6">
    <name type="scientific">Salinactinospora qingdaonensis</name>
    <dbReference type="NCBI Taxonomy" id="702744"/>
    <lineage>
        <taxon>Bacteria</taxon>
        <taxon>Bacillati</taxon>
        <taxon>Actinomycetota</taxon>
        <taxon>Actinomycetes</taxon>
        <taxon>Streptosporangiales</taxon>
        <taxon>Nocardiopsidaceae</taxon>
        <taxon>Salinactinospora</taxon>
    </lineage>
</organism>
<proteinExistence type="predicted"/>
<evidence type="ECO:0000256" key="2">
    <source>
        <dbReference type="PROSITE-ProRule" id="PRU00703"/>
    </source>
</evidence>
<gene>
    <name evidence="5" type="ORF">GCM10022402_42840</name>
</gene>
<name>A0ABP7GBW5_9ACTN</name>
<keyword evidence="6" id="KW-1185">Reference proteome</keyword>